<dbReference type="GO" id="GO:0006189">
    <property type="term" value="P:'de novo' IMP biosynthetic process"/>
    <property type="evidence" value="ECO:0007669"/>
    <property type="project" value="UniProtKB-UniRule"/>
</dbReference>
<comment type="function">
    <text evidence="7">Catalyzes the formation of phosphoribosylamine from phosphoribosylpyrophosphate (PRPP) and glutamine.</text>
</comment>
<comment type="caution">
    <text evidence="7">Lacks conserved residue(s) required for the propagation of feature annotation.</text>
</comment>
<evidence type="ECO:0000256" key="9">
    <source>
        <dbReference type="PIRSR" id="PIRSR000485-1"/>
    </source>
</evidence>
<keyword evidence="5 7" id="KW-0658">Purine biosynthesis</keyword>
<evidence type="ECO:0000256" key="5">
    <source>
        <dbReference type="ARBA" id="ARBA00022755"/>
    </source>
</evidence>
<accession>A0A1F6CVV3</accession>
<dbReference type="PROSITE" id="PS51278">
    <property type="entry name" value="GATASE_TYPE_2"/>
    <property type="match status" value="1"/>
</dbReference>
<evidence type="ECO:0000256" key="1">
    <source>
        <dbReference type="ARBA" id="ARBA00005209"/>
    </source>
</evidence>
<comment type="similarity">
    <text evidence="2 7 8">In the C-terminal section; belongs to the purine/pyrimidine phosphoribosyltransferase family.</text>
</comment>
<feature type="binding site" evidence="7 10">
    <location>
        <position position="385"/>
    </location>
    <ligand>
        <name>Mg(2+)</name>
        <dbReference type="ChEBI" id="CHEBI:18420"/>
    </ligand>
</feature>
<dbReference type="STRING" id="1798480.A2851_01735"/>
<dbReference type="SUPFAM" id="SSF53271">
    <property type="entry name" value="PRTase-like"/>
    <property type="match status" value="1"/>
</dbReference>
<dbReference type="EC" id="2.4.2.14" evidence="7"/>
<feature type="binding site" evidence="7 10">
    <location>
        <position position="386"/>
    </location>
    <ligand>
        <name>Mg(2+)</name>
        <dbReference type="ChEBI" id="CHEBI:18420"/>
    </ligand>
</feature>
<dbReference type="PANTHER" id="PTHR11907">
    <property type="entry name" value="AMIDOPHOSPHORIBOSYLTRANSFERASE"/>
    <property type="match status" value="1"/>
</dbReference>
<evidence type="ECO:0000313" key="12">
    <source>
        <dbReference type="EMBL" id="OGG53294.1"/>
    </source>
</evidence>
<keyword evidence="4 7" id="KW-0808">Transferase</keyword>
<evidence type="ECO:0000256" key="2">
    <source>
        <dbReference type="ARBA" id="ARBA00010138"/>
    </source>
</evidence>
<dbReference type="GO" id="GO:0009113">
    <property type="term" value="P:purine nucleobase biosynthetic process"/>
    <property type="evidence" value="ECO:0007669"/>
    <property type="project" value="UniProtKB-UniRule"/>
</dbReference>
<dbReference type="InterPro" id="IPR017932">
    <property type="entry name" value="GATase_2_dom"/>
</dbReference>
<feature type="domain" description="Glutamine amidotransferase type-2" evidence="11">
    <location>
        <begin position="14"/>
        <end position="261"/>
    </location>
</feature>
<dbReference type="Gene3D" id="3.40.50.2020">
    <property type="match status" value="1"/>
</dbReference>
<dbReference type="PIRSF" id="PIRSF000485">
    <property type="entry name" value="Amd_phspho_trans"/>
    <property type="match status" value="1"/>
</dbReference>
<keyword evidence="3 7" id="KW-0328">Glycosyltransferase</keyword>
<comment type="cofactor">
    <cofactor evidence="7 10">
        <name>Mg(2+)</name>
        <dbReference type="ChEBI" id="CHEBI:18420"/>
    </cofactor>
    <text evidence="7 10">Binds 1 Mg(2+) ion per subunit.</text>
</comment>
<reference evidence="12 13" key="1">
    <citation type="journal article" date="2016" name="Nat. Commun.">
        <title>Thousands of microbial genomes shed light on interconnected biogeochemical processes in an aquifer system.</title>
        <authorList>
            <person name="Anantharaman K."/>
            <person name="Brown C.T."/>
            <person name="Hug L.A."/>
            <person name="Sharon I."/>
            <person name="Castelle C.J."/>
            <person name="Probst A.J."/>
            <person name="Thomas B.C."/>
            <person name="Singh A."/>
            <person name="Wilkins M.J."/>
            <person name="Karaoz U."/>
            <person name="Brodie E.L."/>
            <person name="Williams K.H."/>
            <person name="Hubbard S.S."/>
            <person name="Banfield J.F."/>
        </authorList>
    </citation>
    <scope>NUCLEOTIDE SEQUENCE [LARGE SCALE GENOMIC DNA]</scope>
</reference>
<evidence type="ECO:0000256" key="6">
    <source>
        <dbReference type="ARBA" id="ARBA00022962"/>
    </source>
</evidence>
<feature type="binding site" evidence="7 10">
    <location>
        <position position="323"/>
    </location>
    <ligand>
        <name>Mg(2+)</name>
        <dbReference type="ChEBI" id="CHEBI:18420"/>
    </ligand>
</feature>
<dbReference type="InterPro" id="IPR035584">
    <property type="entry name" value="PurF_N"/>
</dbReference>
<dbReference type="GO" id="GO:0004044">
    <property type="term" value="F:amidophosphoribosyltransferase activity"/>
    <property type="evidence" value="ECO:0007669"/>
    <property type="project" value="UniProtKB-UniRule"/>
</dbReference>
<dbReference type="InterPro" id="IPR029057">
    <property type="entry name" value="PRTase-like"/>
</dbReference>
<dbReference type="EMBL" id="MFKT01000014">
    <property type="protein sequence ID" value="OGG53294.1"/>
    <property type="molecule type" value="Genomic_DNA"/>
</dbReference>
<evidence type="ECO:0000256" key="7">
    <source>
        <dbReference type="HAMAP-Rule" id="MF_01931"/>
    </source>
</evidence>
<dbReference type="CDD" id="cd06223">
    <property type="entry name" value="PRTases_typeI"/>
    <property type="match status" value="1"/>
</dbReference>
<dbReference type="Pfam" id="PF00156">
    <property type="entry name" value="Pribosyltran"/>
    <property type="match status" value="1"/>
</dbReference>
<comment type="catalytic activity">
    <reaction evidence="7 8">
        <text>5-phospho-beta-D-ribosylamine + L-glutamate + diphosphate = 5-phospho-alpha-D-ribose 1-diphosphate + L-glutamine + H2O</text>
        <dbReference type="Rhea" id="RHEA:14905"/>
        <dbReference type="ChEBI" id="CHEBI:15377"/>
        <dbReference type="ChEBI" id="CHEBI:29985"/>
        <dbReference type="ChEBI" id="CHEBI:33019"/>
        <dbReference type="ChEBI" id="CHEBI:58017"/>
        <dbReference type="ChEBI" id="CHEBI:58359"/>
        <dbReference type="ChEBI" id="CHEBI:58681"/>
        <dbReference type="EC" id="2.4.2.14"/>
    </reaction>
</comment>
<dbReference type="InterPro" id="IPR000836">
    <property type="entry name" value="PRTase_dom"/>
</dbReference>
<dbReference type="Gene3D" id="3.60.20.10">
    <property type="entry name" value="Glutamine Phosphoribosylpyrophosphate, subunit 1, domain 1"/>
    <property type="match status" value="1"/>
</dbReference>
<organism evidence="12 13">
    <name type="scientific">Candidatus Kaiserbacteria bacterium RIFCSPHIGHO2_01_FULL_53_29</name>
    <dbReference type="NCBI Taxonomy" id="1798480"/>
    <lineage>
        <taxon>Bacteria</taxon>
        <taxon>Candidatus Kaiseribacteriota</taxon>
    </lineage>
</organism>
<feature type="active site" description="Nucleophile" evidence="7 9">
    <location>
        <position position="14"/>
    </location>
</feature>
<evidence type="ECO:0000256" key="8">
    <source>
        <dbReference type="PIRNR" id="PIRNR000485"/>
    </source>
</evidence>
<dbReference type="NCBIfam" id="TIGR01134">
    <property type="entry name" value="purF"/>
    <property type="match status" value="1"/>
</dbReference>
<dbReference type="Pfam" id="PF13537">
    <property type="entry name" value="GATase_7"/>
    <property type="match status" value="1"/>
</dbReference>
<dbReference type="InterPro" id="IPR029055">
    <property type="entry name" value="Ntn_hydrolases_N"/>
</dbReference>
<dbReference type="SUPFAM" id="SSF56235">
    <property type="entry name" value="N-terminal nucleophile aminohydrolases (Ntn hydrolases)"/>
    <property type="match status" value="1"/>
</dbReference>
<protein>
    <recommendedName>
        <fullName evidence="7">Amidophosphoribosyltransferase</fullName>
        <shortName evidence="7">ATase</shortName>
        <ecNumber evidence="7">2.4.2.14</ecNumber>
    </recommendedName>
    <alternativeName>
        <fullName evidence="7">Glutamine phosphoribosylpyrophosphate amidotransferase</fullName>
        <shortName evidence="7">GPATase</shortName>
    </alternativeName>
</protein>
<comment type="pathway">
    <text evidence="1 7 8">Purine metabolism; IMP biosynthesis via de novo pathway; N(1)-(5-phospho-D-ribosyl)glycinamide from 5-phospho-alpha-D-ribose 1-diphosphate: step 1/2.</text>
</comment>
<keyword evidence="7 10" id="KW-0460">Magnesium</keyword>
<proteinExistence type="inferred from homology"/>
<name>A0A1F6CVV3_9BACT</name>
<evidence type="ECO:0000256" key="3">
    <source>
        <dbReference type="ARBA" id="ARBA00022676"/>
    </source>
</evidence>
<dbReference type="AlphaFoldDB" id="A0A1F6CVV3"/>
<dbReference type="InterPro" id="IPR005854">
    <property type="entry name" value="PurF"/>
</dbReference>
<dbReference type="UniPathway" id="UPA00074">
    <property type="reaction ID" value="UER00124"/>
</dbReference>
<dbReference type="Proteomes" id="UP000176863">
    <property type="component" value="Unassembled WGS sequence"/>
</dbReference>
<evidence type="ECO:0000313" key="13">
    <source>
        <dbReference type="Proteomes" id="UP000176863"/>
    </source>
</evidence>
<evidence type="ECO:0000256" key="4">
    <source>
        <dbReference type="ARBA" id="ARBA00022679"/>
    </source>
</evidence>
<dbReference type="HAMAP" id="MF_01931">
    <property type="entry name" value="PurF"/>
    <property type="match status" value="1"/>
</dbReference>
<evidence type="ECO:0000259" key="11">
    <source>
        <dbReference type="PROSITE" id="PS51278"/>
    </source>
</evidence>
<dbReference type="GO" id="GO:0000287">
    <property type="term" value="F:magnesium ion binding"/>
    <property type="evidence" value="ECO:0007669"/>
    <property type="project" value="UniProtKB-UniRule"/>
</dbReference>
<keyword evidence="7 10" id="KW-0479">Metal-binding</keyword>
<sequence>METEVTTGHVGEKCAVFGVYGKGLDVARLSFFGLFALQHRGQESSGIATADGDTITLHKGMGLVSQVFNDELIGGLKGHVAVAHNRYSTTGGSKVKHAQPMLAAGASSLQKLSYEDPHPSLNDSVSLCSGSDDGAIALVHNGNLPTTTELAQFLRSKGVDPSEFSDSRMMVEAIAARMREGVELSGAIKDVYPLFTGAFSLLIMSKDTLVAVRDRCGIRPLALAKLNGGYVIASETCALPPIGADFEREINPGEMVVIDEKGVRSEQVVPPDPKLDIFEFVYFARPDSQLLGKSVYDVRKNFGTQLAKEYPVEADVVIPVPETAIPSAIGYAQALGIPFEMGLVKNRYIHRTFITPEQHVREQGVKAKLTPLPEVIRGKRVVVFDDSIVRGTTSQQIVKMVFEAGAKEVHFLVASPPVKYPDFYGIDTPKQTELIAAVKSVEEIEKYLGATSLRFLSYEGMIKATGISEDQFCTSCFTGVYPIDIRERAVEIKKV</sequence>
<comment type="caution">
    <text evidence="12">The sequence shown here is derived from an EMBL/GenBank/DDBJ whole genome shotgun (WGS) entry which is preliminary data.</text>
</comment>
<dbReference type="CDD" id="cd00715">
    <property type="entry name" value="GPATase_N"/>
    <property type="match status" value="1"/>
</dbReference>
<evidence type="ECO:0000256" key="10">
    <source>
        <dbReference type="PIRSR" id="PIRSR000485-2"/>
    </source>
</evidence>
<gene>
    <name evidence="7" type="primary">purF</name>
    <name evidence="12" type="ORF">A2851_01735</name>
</gene>
<keyword evidence="6 7" id="KW-0315">Glutamine amidotransferase</keyword>